<evidence type="ECO:0000256" key="5">
    <source>
        <dbReference type="ARBA" id="ARBA00022989"/>
    </source>
</evidence>
<dbReference type="Gene3D" id="1.10.3720.10">
    <property type="entry name" value="MetI-like"/>
    <property type="match status" value="1"/>
</dbReference>
<name>A0A7C8GTH1_9BACI</name>
<evidence type="ECO:0000259" key="8">
    <source>
        <dbReference type="PROSITE" id="PS50928"/>
    </source>
</evidence>
<protein>
    <submittedName>
        <fullName evidence="9">Sugar ABC transporter permease</fullName>
    </submittedName>
</protein>
<keyword evidence="4 7" id="KW-0812">Transmembrane</keyword>
<dbReference type="PANTHER" id="PTHR43227:SF11">
    <property type="entry name" value="BLL4140 PROTEIN"/>
    <property type="match status" value="1"/>
</dbReference>
<sequence>MDTVQKVKHSSMKKKRKIKTFATIRKMARNWELYLFLLPTITYFIIFKYVPMYGLQIAFKDFIAVDGIWGSPWVGFEHFIRFFESYQFWNLLSNSLLINLYQLLFAFPIPIIFALMLNQVTRSRFKKLVQTVTYAPHFISVVVLVGMIFIFLSPSNGFINNIIQLFGGEPIYFMGSESWFKTVFVGSEIWQTTGWSAIIFLAALSSVDPQLHEAAIVDGASKLQRIIHIDIPGILPVIMIMLILEIGNFVTLGYQKVLLMQNDLNIASSEVVQTYVYKSGLLNTQFSYAAAIGLFENVINFVLLIMMNQLAKKFKQQSLF</sequence>
<keyword evidence="6 7" id="KW-0472">Membrane</keyword>
<feature type="domain" description="ABC transmembrane type-1" evidence="8">
    <location>
        <begin position="92"/>
        <end position="307"/>
    </location>
</feature>
<dbReference type="GO" id="GO:0055085">
    <property type="term" value="P:transmembrane transport"/>
    <property type="evidence" value="ECO:0007669"/>
    <property type="project" value="InterPro"/>
</dbReference>
<comment type="subcellular location">
    <subcellularLocation>
        <location evidence="1 7">Cell membrane</location>
        <topology evidence="1 7">Multi-pass membrane protein</topology>
    </subcellularLocation>
</comment>
<dbReference type="Proteomes" id="UP000480246">
    <property type="component" value="Unassembled WGS sequence"/>
</dbReference>
<evidence type="ECO:0000256" key="2">
    <source>
        <dbReference type="ARBA" id="ARBA00022448"/>
    </source>
</evidence>
<feature type="transmembrane region" description="Helical" evidence="7">
    <location>
        <begin position="33"/>
        <end position="50"/>
    </location>
</feature>
<comment type="similarity">
    <text evidence="7">Belongs to the binding-protein-dependent transport system permease family.</text>
</comment>
<feature type="transmembrane region" description="Helical" evidence="7">
    <location>
        <begin position="189"/>
        <end position="207"/>
    </location>
</feature>
<dbReference type="InterPro" id="IPR000515">
    <property type="entry name" value="MetI-like"/>
</dbReference>
<evidence type="ECO:0000256" key="7">
    <source>
        <dbReference type="RuleBase" id="RU363032"/>
    </source>
</evidence>
<comment type="caution">
    <text evidence="9">The sequence shown here is derived from an EMBL/GenBank/DDBJ whole genome shotgun (WGS) entry which is preliminary data.</text>
</comment>
<dbReference type="AlphaFoldDB" id="A0A7C8GTH1"/>
<evidence type="ECO:0000256" key="4">
    <source>
        <dbReference type="ARBA" id="ARBA00022692"/>
    </source>
</evidence>
<feature type="transmembrane region" description="Helical" evidence="7">
    <location>
        <begin position="227"/>
        <end position="250"/>
    </location>
</feature>
<dbReference type="PROSITE" id="PS50928">
    <property type="entry name" value="ABC_TM1"/>
    <property type="match status" value="1"/>
</dbReference>
<evidence type="ECO:0000256" key="6">
    <source>
        <dbReference type="ARBA" id="ARBA00023136"/>
    </source>
</evidence>
<evidence type="ECO:0000256" key="1">
    <source>
        <dbReference type="ARBA" id="ARBA00004651"/>
    </source>
</evidence>
<keyword evidence="2 7" id="KW-0813">Transport</keyword>
<dbReference type="PANTHER" id="PTHR43227">
    <property type="entry name" value="BLL4140 PROTEIN"/>
    <property type="match status" value="1"/>
</dbReference>
<proteinExistence type="inferred from homology"/>
<dbReference type="OrthoDB" id="9785836at2"/>
<evidence type="ECO:0000313" key="9">
    <source>
        <dbReference type="EMBL" id="KAB8137451.1"/>
    </source>
</evidence>
<dbReference type="InterPro" id="IPR035906">
    <property type="entry name" value="MetI-like_sf"/>
</dbReference>
<keyword evidence="3" id="KW-1003">Cell membrane</keyword>
<organism evidence="9 10">
    <name type="scientific">Gracilibacillus oryzae</name>
    <dbReference type="NCBI Taxonomy" id="1672701"/>
    <lineage>
        <taxon>Bacteria</taxon>
        <taxon>Bacillati</taxon>
        <taxon>Bacillota</taxon>
        <taxon>Bacilli</taxon>
        <taxon>Bacillales</taxon>
        <taxon>Bacillaceae</taxon>
        <taxon>Gracilibacillus</taxon>
    </lineage>
</organism>
<keyword evidence="10" id="KW-1185">Reference proteome</keyword>
<dbReference type="CDD" id="cd06261">
    <property type="entry name" value="TM_PBP2"/>
    <property type="match status" value="1"/>
</dbReference>
<feature type="transmembrane region" description="Helical" evidence="7">
    <location>
        <begin position="286"/>
        <end position="307"/>
    </location>
</feature>
<keyword evidence="5 7" id="KW-1133">Transmembrane helix</keyword>
<gene>
    <name evidence="9" type="ORF">F9U64_09435</name>
</gene>
<accession>A0A7C8GTH1</accession>
<dbReference type="EMBL" id="WEID01000046">
    <property type="protein sequence ID" value="KAB8137451.1"/>
    <property type="molecule type" value="Genomic_DNA"/>
</dbReference>
<dbReference type="InterPro" id="IPR050809">
    <property type="entry name" value="UgpAE/MalFG_permease"/>
</dbReference>
<evidence type="ECO:0000256" key="3">
    <source>
        <dbReference type="ARBA" id="ARBA00022475"/>
    </source>
</evidence>
<evidence type="ECO:0000313" key="10">
    <source>
        <dbReference type="Proteomes" id="UP000480246"/>
    </source>
</evidence>
<feature type="transmembrane region" description="Helical" evidence="7">
    <location>
        <begin position="132"/>
        <end position="152"/>
    </location>
</feature>
<reference evidence="9 10" key="1">
    <citation type="submission" date="2019-10" db="EMBL/GenBank/DDBJ databases">
        <title>Gracilibacillus sp. nov. isolated from rice seeds.</title>
        <authorList>
            <person name="He S."/>
        </authorList>
    </citation>
    <scope>NUCLEOTIDE SEQUENCE [LARGE SCALE GENOMIC DNA]</scope>
    <source>
        <strain evidence="9 10">TD8</strain>
    </source>
</reference>
<dbReference type="RefSeq" id="WP_153402772.1">
    <property type="nucleotide sequence ID" value="NZ_ML762429.1"/>
</dbReference>
<dbReference type="SUPFAM" id="SSF161098">
    <property type="entry name" value="MetI-like"/>
    <property type="match status" value="1"/>
</dbReference>
<dbReference type="GO" id="GO:0005886">
    <property type="term" value="C:plasma membrane"/>
    <property type="evidence" value="ECO:0007669"/>
    <property type="project" value="UniProtKB-SubCell"/>
</dbReference>
<feature type="transmembrane region" description="Helical" evidence="7">
    <location>
        <begin position="100"/>
        <end position="120"/>
    </location>
</feature>
<dbReference type="Pfam" id="PF00528">
    <property type="entry name" value="BPD_transp_1"/>
    <property type="match status" value="1"/>
</dbReference>